<evidence type="ECO:0000259" key="1">
    <source>
        <dbReference type="Pfam" id="PF23324"/>
    </source>
</evidence>
<dbReference type="PANTHER" id="PTHR34272">
    <property type="entry name" value="EXPRESSED PROTEIN"/>
    <property type="match status" value="1"/>
</dbReference>
<dbReference type="EMBL" id="OX451741">
    <property type="protein sequence ID" value="CAI8618509.1"/>
    <property type="molecule type" value="Genomic_DNA"/>
</dbReference>
<gene>
    <name evidence="2" type="ORF">VFH_VI126600</name>
</gene>
<evidence type="ECO:0000313" key="3">
    <source>
        <dbReference type="Proteomes" id="UP001157006"/>
    </source>
</evidence>
<evidence type="ECO:0000313" key="2">
    <source>
        <dbReference type="EMBL" id="CAI8618509.1"/>
    </source>
</evidence>
<reference evidence="2 3" key="1">
    <citation type="submission" date="2023-01" db="EMBL/GenBank/DDBJ databases">
        <authorList>
            <person name="Kreplak J."/>
        </authorList>
    </citation>
    <scope>NUCLEOTIDE SEQUENCE [LARGE SCALE GENOMIC DNA]</scope>
</reference>
<dbReference type="Proteomes" id="UP001157006">
    <property type="component" value="Chromosome 6"/>
</dbReference>
<sequence>MKQSDSLNSNLNHEIRRKSQQPEHWKCLRLHTLDHLLSQLNLKTITGTLQYKSCLIQIDIHFDLLKKFEKVASYIKEKKYEVFQRAPDAWLKPVLPDCKSCRRKNKMQPLIEKKKEINWVFLVLIGCCNVRHLHMTGARK</sequence>
<organism evidence="2 3">
    <name type="scientific">Vicia faba</name>
    <name type="common">Broad bean</name>
    <name type="synonym">Faba vulgaris</name>
    <dbReference type="NCBI Taxonomy" id="3906"/>
    <lineage>
        <taxon>Eukaryota</taxon>
        <taxon>Viridiplantae</taxon>
        <taxon>Streptophyta</taxon>
        <taxon>Embryophyta</taxon>
        <taxon>Tracheophyta</taxon>
        <taxon>Spermatophyta</taxon>
        <taxon>Magnoliopsida</taxon>
        <taxon>eudicotyledons</taxon>
        <taxon>Gunneridae</taxon>
        <taxon>Pentapetalae</taxon>
        <taxon>rosids</taxon>
        <taxon>fabids</taxon>
        <taxon>Fabales</taxon>
        <taxon>Fabaceae</taxon>
        <taxon>Papilionoideae</taxon>
        <taxon>50 kb inversion clade</taxon>
        <taxon>NPAAA clade</taxon>
        <taxon>Hologalegina</taxon>
        <taxon>IRL clade</taxon>
        <taxon>Fabeae</taxon>
        <taxon>Vicia</taxon>
    </lineage>
</organism>
<feature type="domain" description="DUF7086" evidence="1">
    <location>
        <begin position="37"/>
        <end position="134"/>
    </location>
</feature>
<keyword evidence="3" id="KW-1185">Reference proteome</keyword>
<name>A0AAV1B7C9_VICFA</name>
<dbReference type="InterPro" id="IPR055513">
    <property type="entry name" value="DUF7086"/>
</dbReference>
<protein>
    <recommendedName>
        <fullName evidence="1">DUF7086 domain-containing protein</fullName>
    </recommendedName>
</protein>
<accession>A0AAV1B7C9</accession>
<proteinExistence type="predicted"/>
<dbReference type="AlphaFoldDB" id="A0AAV1B7C9"/>
<dbReference type="PANTHER" id="PTHR34272:SF1">
    <property type="entry name" value="EXPRESSED PROTEIN"/>
    <property type="match status" value="1"/>
</dbReference>
<dbReference type="Pfam" id="PF23324">
    <property type="entry name" value="DUF7086"/>
    <property type="match status" value="1"/>
</dbReference>